<evidence type="ECO:0000313" key="1">
    <source>
        <dbReference type="EMBL" id="TGY80934.1"/>
    </source>
</evidence>
<reference evidence="1" key="1">
    <citation type="submission" date="2019-04" db="EMBL/GenBank/DDBJ databases">
        <title>Microbes associate with the intestines of laboratory mice.</title>
        <authorList>
            <person name="Navarre W."/>
            <person name="Wong E."/>
            <person name="Huang K."/>
            <person name="Tropini C."/>
            <person name="Ng K."/>
            <person name="Yu B."/>
        </authorList>
    </citation>
    <scope>NUCLEOTIDE SEQUENCE</scope>
    <source>
        <strain evidence="1">NM04_E33</strain>
    </source>
</reference>
<protein>
    <submittedName>
        <fullName evidence="1">Uncharacterized protein</fullName>
    </submittedName>
</protein>
<dbReference type="Proteomes" id="UP000306319">
    <property type="component" value="Unassembled WGS sequence"/>
</dbReference>
<evidence type="ECO:0000313" key="2">
    <source>
        <dbReference type="Proteomes" id="UP000306319"/>
    </source>
</evidence>
<sequence>MTPNEYDRLNKAHELRCDIELLTDAIAVLRKQPIRFHGSLAGPSADDGELVRRAVGRFVKDKDIERILSEKLDALEVEFEKL</sequence>
<name>A0AC61RKM1_9BACT</name>
<proteinExistence type="predicted"/>
<dbReference type="EMBL" id="SRYB01000001">
    <property type="protein sequence ID" value="TGY80934.1"/>
    <property type="molecule type" value="Genomic_DNA"/>
</dbReference>
<comment type="caution">
    <text evidence="1">The sequence shown here is derived from an EMBL/GenBank/DDBJ whole genome shotgun (WGS) entry which is preliminary data.</text>
</comment>
<gene>
    <name evidence="1" type="ORF">E5331_00715</name>
</gene>
<accession>A0AC61RKM1</accession>
<organism evidence="1 2">
    <name type="scientific">Lepagella muris</name>
    <dbReference type="NCBI Taxonomy" id="3032870"/>
    <lineage>
        <taxon>Bacteria</taxon>
        <taxon>Pseudomonadati</taxon>
        <taxon>Bacteroidota</taxon>
        <taxon>Bacteroidia</taxon>
        <taxon>Bacteroidales</taxon>
        <taxon>Muribaculaceae</taxon>
        <taxon>Lepagella</taxon>
    </lineage>
</organism>
<keyword evidence="2" id="KW-1185">Reference proteome</keyword>